<evidence type="ECO:0000313" key="2">
    <source>
        <dbReference type="Proteomes" id="UP001627154"/>
    </source>
</evidence>
<gene>
    <name evidence="1" type="ORF">TKK_012687</name>
</gene>
<dbReference type="Proteomes" id="UP001627154">
    <property type="component" value="Unassembled WGS sequence"/>
</dbReference>
<dbReference type="AlphaFoldDB" id="A0ABD2WHP3"/>
<accession>A0ABD2WHP3</accession>
<dbReference type="EMBL" id="JBJJXI010000102">
    <property type="protein sequence ID" value="KAL3392626.1"/>
    <property type="molecule type" value="Genomic_DNA"/>
</dbReference>
<comment type="caution">
    <text evidence="1">The sequence shown here is derived from an EMBL/GenBank/DDBJ whole genome shotgun (WGS) entry which is preliminary data.</text>
</comment>
<organism evidence="1 2">
    <name type="scientific">Trichogramma kaykai</name>
    <dbReference type="NCBI Taxonomy" id="54128"/>
    <lineage>
        <taxon>Eukaryota</taxon>
        <taxon>Metazoa</taxon>
        <taxon>Ecdysozoa</taxon>
        <taxon>Arthropoda</taxon>
        <taxon>Hexapoda</taxon>
        <taxon>Insecta</taxon>
        <taxon>Pterygota</taxon>
        <taxon>Neoptera</taxon>
        <taxon>Endopterygota</taxon>
        <taxon>Hymenoptera</taxon>
        <taxon>Apocrita</taxon>
        <taxon>Proctotrupomorpha</taxon>
        <taxon>Chalcidoidea</taxon>
        <taxon>Trichogrammatidae</taxon>
        <taxon>Trichogramma</taxon>
    </lineage>
</organism>
<evidence type="ECO:0000313" key="1">
    <source>
        <dbReference type="EMBL" id="KAL3392626.1"/>
    </source>
</evidence>
<sequence length="184" mass="21000">MRLPDFREKYDKNKNDATTSTKMERIKGDGLNIKMAINSNNLYVRGDGCRVELRTNYGRLRITGDGCSVHIDRNLGSVEYRGDGGCVTFGSESNDNVVYKGSGGLITFPSGHHRDHNHRHRPSEKRIQVVKTKTMTTTKQCIVQSKNACDELYQYHVRSIDNDEMIEPRAPIRNQILETSFYNN</sequence>
<keyword evidence="2" id="KW-1185">Reference proteome</keyword>
<proteinExistence type="predicted"/>
<reference evidence="1 2" key="1">
    <citation type="journal article" date="2024" name="bioRxiv">
        <title>A reference genome for Trichogramma kaykai: A tiny desert-dwelling parasitoid wasp with competing sex-ratio distorters.</title>
        <authorList>
            <person name="Culotta J."/>
            <person name="Lindsey A.R."/>
        </authorList>
    </citation>
    <scope>NUCLEOTIDE SEQUENCE [LARGE SCALE GENOMIC DNA]</scope>
    <source>
        <strain evidence="1 2">KSX58</strain>
    </source>
</reference>
<protein>
    <submittedName>
        <fullName evidence="1">Uncharacterized protein</fullName>
    </submittedName>
</protein>
<name>A0ABD2WHP3_9HYME</name>